<reference evidence="1 2" key="1">
    <citation type="journal article" date="2018" name="Sci. Rep.">
        <title>Genomic signatures of local adaptation to the degree of environmental predictability in rotifers.</title>
        <authorList>
            <person name="Franch-Gras L."/>
            <person name="Hahn C."/>
            <person name="Garcia-Roger E.M."/>
            <person name="Carmona M.J."/>
            <person name="Serra M."/>
            <person name="Gomez A."/>
        </authorList>
    </citation>
    <scope>NUCLEOTIDE SEQUENCE [LARGE SCALE GENOMIC DNA]</scope>
    <source>
        <strain evidence="1">HYR1</strain>
    </source>
</reference>
<comment type="caution">
    <text evidence="1">The sequence shown here is derived from an EMBL/GenBank/DDBJ whole genome shotgun (WGS) entry which is preliminary data.</text>
</comment>
<organism evidence="1 2">
    <name type="scientific">Brachionus plicatilis</name>
    <name type="common">Marine rotifer</name>
    <name type="synonym">Brachionus muelleri</name>
    <dbReference type="NCBI Taxonomy" id="10195"/>
    <lineage>
        <taxon>Eukaryota</taxon>
        <taxon>Metazoa</taxon>
        <taxon>Spiralia</taxon>
        <taxon>Gnathifera</taxon>
        <taxon>Rotifera</taxon>
        <taxon>Eurotatoria</taxon>
        <taxon>Monogononta</taxon>
        <taxon>Pseudotrocha</taxon>
        <taxon>Ploima</taxon>
        <taxon>Brachionidae</taxon>
        <taxon>Brachionus</taxon>
    </lineage>
</organism>
<dbReference type="Proteomes" id="UP000276133">
    <property type="component" value="Unassembled WGS sequence"/>
</dbReference>
<gene>
    <name evidence="1" type="ORF">BpHYR1_031068</name>
</gene>
<sequence length="223" mass="25496">MNKKIVYKYKKIFLPLQRDACTKNQNSAPSLKLENGESLTSARCNVILGLKPEFWFLVHASVCKGIRMNFFLYDIYFQLRLLGWKKILKNSKLNNSKRVNVNINTKIFDKQLNSITWVRCTLVHGPKAEFFPFLLTFTLDILRIITKKGLQNTLQFSAFCTSLKTILINCAIGFRRVVVLVYPPKPLEIGIAVGSGVKSSLFLVFTGDDEYGFLNWPVKSKTC</sequence>
<accession>A0A3M7RX79</accession>
<evidence type="ECO:0000313" key="1">
    <source>
        <dbReference type="EMBL" id="RNA28173.1"/>
    </source>
</evidence>
<name>A0A3M7RX79_BRAPC</name>
<dbReference type="EMBL" id="REGN01002425">
    <property type="protein sequence ID" value="RNA28173.1"/>
    <property type="molecule type" value="Genomic_DNA"/>
</dbReference>
<dbReference type="AlphaFoldDB" id="A0A3M7RX79"/>
<evidence type="ECO:0000313" key="2">
    <source>
        <dbReference type="Proteomes" id="UP000276133"/>
    </source>
</evidence>
<proteinExistence type="predicted"/>
<keyword evidence="2" id="KW-1185">Reference proteome</keyword>
<protein>
    <submittedName>
        <fullName evidence="1">Uncharacterized protein</fullName>
    </submittedName>
</protein>